<dbReference type="SMART" id="SM01038">
    <property type="entry name" value="Bgal_small_N"/>
    <property type="match status" value="1"/>
</dbReference>
<accession>A0ABV7YAE4</accession>
<dbReference type="EMBL" id="JBHRZH010000009">
    <property type="protein sequence ID" value="MFC3761616.1"/>
    <property type="molecule type" value="Genomic_DNA"/>
</dbReference>
<feature type="domain" description="Beta galactosidase small chain/" evidence="9">
    <location>
        <begin position="743"/>
        <end position="1023"/>
    </location>
</feature>
<dbReference type="SUPFAM" id="SSF49303">
    <property type="entry name" value="beta-Galactosidase/glucuronidase domain"/>
    <property type="match status" value="2"/>
</dbReference>
<dbReference type="SUPFAM" id="SSF49785">
    <property type="entry name" value="Galactose-binding domain-like"/>
    <property type="match status" value="1"/>
</dbReference>
<dbReference type="InterPro" id="IPR006103">
    <property type="entry name" value="Glyco_hydro_2_cat"/>
</dbReference>
<evidence type="ECO:0000256" key="1">
    <source>
        <dbReference type="ARBA" id="ARBA00001412"/>
    </source>
</evidence>
<dbReference type="RefSeq" id="WP_205114163.1">
    <property type="nucleotide sequence ID" value="NZ_JAFBCM010000001.1"/>
</dbReference>
<proteinExistence type="inferred from homology"/>
<dbReference type="Gene3D" id="2.70.98.10">
    <property type="match status" value="1"/>
</dbReference>
<dbReference type="InterPro" id="IPR006104">
    <property type="entry name" value="Glyco_hydro_2_N"/>
</dbReference>
<dbReference type="InterPro" id="IPR013783">
    <property type="entry name" value="Ig-like_fold"/>
</dbReference>
<dbReference type="Pfam" id="PF02837">
    <property type="entry name" value="Glyco_hydro_2_N"/>
    <property type="match status" value="1"/>
</dbReference>
<dbReference type="GO" id="GO:0016787">
    <property type="term" value="F:hydrolase activity"/>
    <property type="evidence" value="ECO:0007669"/>
    <property type="project" value="UniProtKB-KW"/>
</dbReference>
<dbReference type="Pfam" id="PF02836">
    <property type="entry name" value="Glyco_hydro_2_C"/>
    <property type="match status" value="1"/>
</dbReference>
<evidence type="ECO:0000313" key="10">
    <source>
        <dbReference type="EMBL" id="MFC3761616.1"/>
    </source>
</evidence>
<comment type="catalytic activity">
    <reaction evidence="1 8">
        <text>Hydrolysis of terminal non-reducing beta-D-galactose residues in beta-D-galactosides.</text>
        <dbReference type="EC" id="3.2.1.23"/>
    </reaction>
</comment>
<comment type="caution">
    <text evidence="10">The sequence shown here is derived from an EMBL/GenBank/DDBJ whole genome shotgun (WGS) entry which is preliminary data.</text>
</comment>
<dbReference type="InterPro" id="IPR023230">
    <property type="entry name" value="Glyco_hydro_2_CS"/>
</dbReference>
<name>A0ABV7YAE4_9ACTN</name>
<dbReference type="PANTHER" id="PTHR46323:SF2">
    <property type="entry name" value="BETA-GALACTOSIDASE"/>
    <property type="match status" value="1"/>
</dbReference>
<evidence type="ECO:0000256" key="3">
    <source>
        <dbReference type="ARBA" id="ARBA00012756"/>
    </source>
</evidence>
<keyword evidence="11" id="KW-1185">Reference proteome</keyword>
<evidence type="ECO:0000256" key="6">
    <source>
        <dbReference type="ARBA" id="ARBA00023295"/>
    </source>
</evidence>
<evidence type="ECO:0000256" key="4">
    <source>
        <dbReference type="ARBA" id="ARBA00013303"/>
    </source>
</evidence>
<reference evidence="11" key="1">
    <citation type="journal article" date="2019" name="Int. J. Syst. Evol. Microbiol.">
        <title>The Global Catalogue of Microorganisms (GCM) 10K type strain sequencing project: providing services to taxonomists for standard genome sequencing and annotation.</title>
        <authorList>
            <consortium name="The Broad Institute Genomics Platform"/>
            <consortium name="The Broad Institute Genome Sequencing Center for Infectious Disease"/>
            <person name="Wu L."/>
            <person name="Ma J."/>
        </authorList>
    </citation>
    <scope>NUCLEOTIDE SEQUENCE [LARGE SCALE GENOMIC DNA]</scope>
    <source>
        <strain evidence="11">CGMCC 4.7241</strain>
    </source>
</reference>
<dbReference type="PROSITE" id="PS00608">
    <property type="entry name" value="GLYCOSYL_HYDROL_F2_2"/>
    <property type="match status" value="1"/>
</dbReference>
<dbReference type="Proteomes" id="UP001595699">
    <property type="component" value="Unassembled WGS sequence"/>
</dbReference>
<dbReference type="Gene3D" id="3.20.20.80">
    <property type="entry name" value="Glycosidases"/>
    <property type="match status" value="1"/>
</dbReference>
<evidence type="ECO:0000256" key="2">
    <source>
        <dbReference type="ARBA" id="ARBA00007401"/>
    </source>
</evidence>
<dbReference type="InterPro" id="IPR036156">
    <property type="entry name" value="Beta-gal/glucu_dom_sf"/>
</dbReference>
<evidence type="ECO:0000313" key="11">
    <source>
        <dbReference type="Proteomes" id="UP001595699"/>
    </source>
</evidence>
<evidence type="ECO:0000256" key="7">
    <source>
        <dbReference type="ARBA" id="ARBA00032230"/>
    </source>
</evidence>
<dbReference type="SUPFAM" id="SSF51445">
    <property type="entry name" value="(Trans)glycosidases"/>
    <property type="match status" value="1"/>
</dbReference>
<dbReference type="Gene3D" id="2.60.40.10">
    <property type="entry name" value="Immunoglobulins"/>
    <property type="match status" value="2"/>
</dbReference>
<dbReference type="InterPro" id="IPR032312">
    <property type="entry name" value="LacZ_4"/>
</dbReference>
<evidence type="ECO:0000256" key="5">
    <source>
        <dbReference type="ARBA" id="ARBA00022801"/>
    </source>
</evidence>
<dbReference type="InterPro" id="IPR017853">
    <property type="entry name" value="GH"/>
</dbReference>
<organism evidence="10 11">
    <name type="scientific">Tenggerimyces flavus</name>
    <dbReference type="NCBI Taxonomy" id="1708749"/>
    <lineage>
        <taxon>Bacteria</taxon>
        <taxon>Bacillati</taxon>
        <taxon>Actinomycetota</taxon>
        <taxon>Actinomycetes</taxon>
        <taxon>Propionibacteriales</taxon>
        <taxon>Nocardioidaceae</taxon>
        <taxon>Tenggerimyces</taxon>
    </lineage>
</organism>
<dbReference type="InterPro" id="IPR011013">
    <property type="entry name" value="Gal_mutarotase_sf_dom"/>
</dbReference>
<keyword evidence="5 8" id="KW-0378">Hydrolase</keyword>
<dbReference type="InterPro" id="IPR006101">
    <property type="entry name" value="Glyco_hydro_2"/>
</dbReference>
<dbReference type="InterPro" id="IPR023232">
    <property type="entry name" value="Glyco_hydro_2_AS"/>
</dbReference>
<dbReference type="Gene3D" id="2.60.120.260">
    <property type="entry name" value="Galactose-binding domain-like"/>
    <property type="match status" value="1"/>
</dbReference>
<dbReference type="Pfam" id="PF00703">
    <property type="entry name" value="Glyco_hydro_2"/>
    <property type="match status" value="1"/>
</dbReference>
<dbReference type="PANTHER" id="PTHR46323">
    <property type="entry name" value="BETA-GALACTOSIDASE"/>
    <property type="match status" value="1"/>
</dbReference>
<dbReference type="InterPro" id="IPR006102">
    <property type="entry name" value="Ig-like_GH2"/>
</dbReference>
<comment type="similarity">
    <text evidence="2 8">Belongs to the glycosyl hydrolase 2 family.</text>
</comment>
<dbReference type="EC" id="3.2.1.23" evidence="3 8"/>
<dbReference type="PROSITE" id="PS00719">
    <property type="entry name" value="GLYCOSYL_HYDROL_F2_1"/>
    <property type="match status" value="1"/>
</dbReference>
<dbReference type="Pfam" id="PF16353">
    <property type="entry name" value="LacZ_4"/>
    <property type="match status" value="1"/>
</dbReference>
<evidence type="ECO:0000256" key="8">
    <source>
        <dbReference type="RuleBase" id="RU361154"/>
    </source>
</evidence>
<dbReference type="InterPro" id="IPR008979">
    <property type="entry name" value="Galactose-bd-like_sf"/>
</dbReference>
<sequence>MRDAYTATGPTTALPVWENPELTGTGRLRTRATLLPYPSADEARAQENARVLELDGDWSFRLVGHPDETPNDFPDPALDVSGWDHVAVPGNWTMQGYGRPQYTNVRMPFAPNLPPKVPVDNPTGLYRTTFDLPQKWYGQRLVLHLGAAISMASLWLNGVPVGLAKDSRLPSEFDITAIAREGENVLAVQVIQWSDASYIEDQDQWWQAGIQRSVYVYATPATHLADLAAVATYDHEKGSGELGVFASVGDLPGKGWKVTSQLLGPDGEVAIDSLEGEVALQSEDAPGLGAAGFGATLAKVRPWSAEQPNLYTLVVSLRDPDGNEVEATRTRVGFRTVEIRDRELLVNGKRVYIKGVNRHEHHDRFGSAVPRETVLEDVRVLKQFNVNAVRTSHYPPDPFFLDLADEYGFYVIDEANIEAHANYNTICSDPRYQAAFVDRVSRMVLRDRNHPSIISWSLGNETGYGPNHDAAAAWVRRVDPTRPIHYEGAIAPDWSAGHPSSDLVCPMYPSIDRIVEWAKTTNDHRPLIMCEYAHAMGNSCGNLADYWEAIESHHGLQGGFIWEMLDHGIVKQAEDGREYWGYGGDFGDEPNDGNFVCDGLFWPDRTPHPSMWEAKRVFQPFAASLVNDDLRIDNKYDFRDLSHLAVSWEVAVDGVVASSGQLPTLSTPAGGQQVLSAPWSVPDLEPGQETYATLRFVDSTDVPLIGTGHEVGWVQIPLGTGVVQPSPTSAGPTSVEETEAGWTIRGPRSVLVVGRTGAVSWSVDGVDLVANGLSANVWRAPTDNDGIQFVVLAGHHQHQVLAKWLEVGLNQLVAQTEEVSVQTDDAGRAVVVRRERLVPEGKELGLTHECRLVVSGDVLEVAHSFAVDAGLPDLPRIGAAAVLPAGFETVEWFGRGPHESYVDRKLGAAVGRWNGTIDEQYVPYILPQEHGNKTDVRWLAVRRADGVGLLVSAPTPMEAKASHYSDATLDAAKHTIDVVREDVTYLSIDVHQRGLGGASCGPDTLERYQVPSGTTYELSYRLLPLTVDDDPGTMHRAR</sequence>
<evidence type="ECO:0000259" key="9">
    <source>
        <dbReference type="SMART" id="SM01038"/>
    </source>
</evidence>
<protein>
    <recommendedName>
        <fullName evidence="4 8">Beta-galactosidase</fullName>
        <ecNumber evidence="3 8">3.2.1.23</ecNumber>
    </recommendedName>
    <alternativeName>
        <fullName evidence="7 8">Lactase</fullName>
    </alternativeName>
</protein>
<dbReference type="Pfam" id="PF02929">
    <property type="entry name" value="Bgal_small_N"/>
    <property type="match status" value="1"/>
</dbReference>
<gene>
    <name evidence="10" type="ORF">ACFOUW_12285</name>
</gene>
<keyword evidence="6 8" id="KW-0326">Glycosidase</keyword>
<dbReference type="InterPro" id="IPR004199">
    <property type="entry name" value="B-gal_small/dom_5"/>
</dbReference>
<dbReference type="SUPFAM" id="SSF74650">
    <property type="entry name" value="Galactose mutarotase-like"/>
    <property type="match status" value="1"/>
</dbReference>
<dbReference type="PRINTS" id="PR00132">
    <property type="entry name" value="GLHYDRLASE2"/>
</dbReference>
<dbReference type="InterPro" id="IPR050347">
    <property type="entry name" value="Bact_Beta-galactosidase"/>
</dbReference>
<dbReference type="InterPro" id="IPR014718">
    <property type="entry name" value="GH-type_carb-bd"/>
</dbReference>